<feature type="binding site" evidence="8">
    <location>
        <position position="600"/>
    </location>
    <ligand>
        <name>ATP</name>
        <dbReference type="ChEBI" id="CHEBI:30616"/>
    </ligand>
</feature>
<keyword evidence="8" id="KW-0479">Metal-binding</keyword>
<feature type="domain" description="Methionyl/Valyl/Leucyl/Isoleucyl-tRNA synthetase anticodon-binding" evidence="11">
    <location>
        <begin position="683"/>
        <end position="836"/>
    </location>
</feature>
<comment type="similarity">
    <text evidence="8">Belongs to the class-I aminoacyl-tRNA synthetase family. IleS type 2 subfamily.</text>
</comment>
<keyword evidence="3 8" id="KW-0067">ATP-binding</keyword>
<keyword evidence="8" id="KW-0862">Zinc</keyword>
<dbReference type="SUPFAM" id="SSF50677">
    <property type="entry name" value="ValRS/IleRS/LeuRS editing domain"/>
    <property type="match status" value="1"/>
</dbReference>
<dbReference type="AlphaFoldDB" id="A0A0J1H8Y0"/>
<comment type="domain">
    <text evidence="8">IleRS has two distinct active sites: one for aminoacylation and one for editing. The misactivated valine is translocated from the active site to the editing site, which sterically excludes the correctly activated isoleucine. The single editing site contains two valyl binding pockets, one specific for each substrate (Val-AMP or Val-tRNA(Ile)).</text>
</comment>
<dbReference type="GO" id="GO:0000049">
    <property type="term" value="F:tRNA binding"/>
    <property type="evidence" value="ECO:0007669"/>
    <property type="project" value="InterPro"/>
</dbReference>
<dbReference type="OrthoDB" id="9810365at2"/>
<keyword evidence="5 8" id="KW-0030">Aminoacyl-tRNA synthetase</keyword>
<keyword evidence="13" id="KW-1185">Reference proteome</keyword>
<evidence type="ECO:0000259" key="11">
    <source>
        <dbReference type="Pfam" id="PF08264"/>
    </source>
</evidence>
<dbReference type="GO" id="GO:0005524">
    <property type="term" value="F:ATP binding"/>
    <property type="evidence" value="ECO:0007669"/>
    <property type="project" value="UniProtKB-UniRule"/>
</dbReference>
<evidence type="ECO:0000313" key="13">
    <source>
        <dbReference type="Proteomes" id="UP000035909"/>
    </source>
</evidence>
<dbReference type="EMBL" id="LDOU01000015">
    <property type="protein sequence ID" value="KLV08106.1"/>
    <property type="molecule type" value="Genomic_DNA"/>
</dbReference>
<dbReference type="Pfam" id="PF00133">
    <property type="entry name" value="tRNA-synt_1"/>
    <property type="match status" value="1"/>
</dbReference>
<dbReference type="Proteomes" id="UP000035909">
    <property type="component" value="Unassembled WGS sequence"/>
</dbReference>
<dbReference type="EC" id="6.1.1.5" evidence="8"/>
<dbReference type="GO" id="GO:0002161">
    <property type="term" value="F:aminoacyl-tRNA deacylase activity"/>
    <property type="evidence" value="ECO:0007669"/>
    <property type="project" value="InterPro"/>
</dbReference>
<dbReference type="PATRIC" id="fig|320778.3.peg.3238"/>
<keyword evidence="4 8" id="KW-0648">Protein biosynthesis</keyword>
<comment type="cofactor">
    <cofactor evidence="8">
        <name>Zn(2+)</name>
        <dbReference type="ChEBI" id="CHEBI:29105"/>
    </cofactor>
</comment>
<feature type="coiled-coil region" evidence="9">
    <location>
        <begin position="1010"/>
        <end position="1037"/>
    </location>
</feature>
<evidence type="ECO:0000256" key="1">
    <source>
        <dbReference type="ARBA" id="ARBA00022598"/>
    </source>
</evidence>
<keyword evidence="2 8" id="KW-0547">Nucleotide-binding</keyword>
<dbReference type="GO" id="GO:0005737">
    <property type="term" value="C:cytoplasm"/>
    <property type="evidence" value="ECO:0007669"/>
    <property type="project" value="UniProtKB-SubCell"/>
</dbReference>
<proteinExistence type="inferred from homology"/>
<comment type="subunit">
    <text evidence="8">Monomer.</text>
</comment>
<keyword evidence="9" id="KW-0175">Coiled coil</keyword>
<dbReference type="PRINTS" id="PR00984">
    <property type="entry name" value="TRNASYNTHILE"/>
</dbReference>
<dbReference type="GO" id="GO:0008270">
    <property type="term" value="F:zinc ion binding"/>
    <property type="evidence" value="ECO:0007669"/>
    <property type="project" value="UniProtKB-UniRule"/>
</dbReference>
<dbReference type="STRING" id="320778.ABT57_14900"/>
<organism evidence="12 13">
    <name type="scientific">Photobacterium ganghwense</name>
    <dbReference type="NCBI Taxonomy" id="320778"/>
    <lineage>
        <taxon>Bacteria</taxon>
        <taxon>Pseudomonadati</taxon>
        <taxon>Pseudomonadota</taxon>
        <taxon>Gammaproteobacteria</taxon>
        <taxon>Vibrionales</taxon>
        <taxon>Vibrionaceae</taxon>
        <taxon>Photobacterium</taxon>
    </lineage>
</organism>
<dbReference type="InterPro" id="IPR002301">
    <property type="entry name" value="Ile-tRNA-ligase"/>
</dbReference>
<dbReference type="InterPro" id="IPR009008">
    <property type="entry name" value="Val/Leu/Ile-tRNA-synth_edit"/>
</dbReference>
<evidence type="ECO:0000313" key="12">
    <source>
        <dbReference type="EMBL" id="KLV08106.1"/>
    </source>
</evidence>
<reference evidence="12 13" key="1">
    <citation type="submission" date="2015-05" db="EMBL/GenBank/DDBJ databases">
        <title>Photobacterium galathea sp. nov.</title>
        <authorList>
            <person name="Machado H."/>
            <person name="Gram L."/>
        </authorList>
    </citation>
    <scope>NUCLEOTIDE SEQUENCE [LARGE SCALE GENOMIC DNA]</scope>
    <source>
        <strain evidence="12 13">DSM 22954</strain>
    </source>
</reference>
<evidence type="ECO:0000256" key="8">
    <source>
        <dbReference type="HAMAP-Rule" id="MF_02003"/>
    </source>
</evidence>
<dbReference type="Pfam" id="PF08264">
    <property type="entry name" value="Anticodon_1"/>
    <property type="match status" value="1"/>
</dbReference>
<comment type="caution">
    <text evidence="12">The sequence shown here is derived from an EMBL/GenBank/DDBJ whole genome shotgun (WGS) entry which is preliminary data.</text>
</comment>
<evidence type="ECO:0000256" key="5">
    <source>
        <dbReference type="ARBA" id="ARBA00023146"/>
    </source>
</evidence>
<dbReference type="InterPro" id="IPR002300">
    <property type="entry name" value="aa-tRNA-synth_Ia"/>
</dbReference>
<evidence type="ECO:0000256" key="6">
    <source>
        <dbReference type="ARBA" id="ARBA00025217"/>
    </source>
</evidence>
<dbReference type="InterPro" id="IPR013155">
    <property type="entry name" value="M/V/L/I-tRNA-synth_anticd-bd"/>
</dbReference>
<feature type="domain" description="Aminoacyl-tRNA synthetase class Ia" evidence="10">
    <location>
        <begin position="21"/>
        <end position="633"/>
    </location>
</feature>
<comment type="subcellular location">
    <subcellularLocation>
        <location evidence="8">Cytoplasm</location>
    </subcellularLocation>
</comment>
<gene>
    <name evidence="8" type="primary">ileS</name>
    <name evidence="12" type="ORF">ABT57_14900</name>
</gene>
<comment type="function">
    <text evidence="6 8">Catalyzes the attachment of isoleucine to tRNA(Ile). As IleRS can inadvertently accommodate and process structurally similar amino acids such as valine, to avoid such errors it has two additional distinct tRNA(Ile)-dependent editing activities. One activity is designated as 'pretransfer' editing and involves the hydrolysis of activated Val-AMP. The other activity is designated 'posttransfer' editing and involves deacylation of mischarged Val-tRNA(Ile).</text>
</comment>
<evidence type="ECO:0000259" key="10">
    <source>
        <dbReference type="Pfam" id="PF00133"/>
    </source>
</evidence>
<dbReference type="NCBIfam" id="TIGR00392">
    <property type="entry name" value="ileS"/>
    <property type="match status" value="1"/>
</dbReference>
<keyword evidence="8" id="KW-0963">Cytoplasm</keyword>
<comment type="catalytic activity">
    <reaction evidence="7 8">
        <text>tRNA(Ile) + L-isoleucine + ATP = L-isoleucyl-tRNA(Ile) + AMP + diphosphate</text>
        <dbReference type="Rhea" id="RHEA:11060"/>
        <dbReference type="Rhea" id="RHEA-COMP:9666"/>
        <dbReference type="Rhea" id="RHEA-COMP:9695"/>
        <dbReference type="ChEBI" id="CHEBI:30616"/>
        <dbReference type="ChEBI" id="CHEBI:33019"/>
        <dbReference type="ChEBI" id="CHEBI:58045"/>
        <dbReference type="ChEBI" id="CHEBI:78442"/>
        <dbReference type="ChEBI" id="CHEBI:78528"/>
        <dbReference type="ChEBI" id="CHEBI:456215"/>
        <dbReference type="EC" id="6.1.1.5"/>
    </reaction>
</comment>
<dbReference type="SUPFAM" id="SSF52374">
    <property type="entry name" value="Nucleotidylyl transferase"/>
    <property type="match status" value="1"/>
</dbReference>
<dbReference type="RefSeq" id="WP_047885998.1">
    <property type="nucleotide sequence ID" value="NZ_CP071326.1"/>
</dbReference>
<evidence type="ECO:0000256" key="9">
    <source>
        <dbReference type="SAM" id="Coils"/>
    </source>
</evidence>
<dbReference type="GO" id="GO:0004822">
    <property type="term" value="F:isoleucine-tRNA ligase activity"/>
    <property type="evidence" value="ECO:0007669"/>
    <property type="project" value="UniProtKB-UniRule"/>
</dbReference>
<keyword evidence="1 8" id="KW-0436">Ligase</keyword>
<dbReference type="CDD" id="cd00818">
    <property type="entry name" value="IleRS_core"/>
    <property type="match status" value="1"/>
</dbReference>
<dbReference type="InterPro" id="IPR014729">
    <property type="entry name" value="Rossmann-like_a/b/a_fold"/>
</dbReference>
<sequence length="1060" mass="122140">MANVTSEQSSPFSFVEAEHEMLSFWKEREIFQKSLQQTRDLPPYVFYDGPPFATGLPHHGHLVASTIKDVVPRYFTMKGHYIERRFGWDCHGLPIEHEIDKSLGMSAQETVAKIGIAGYNDACRGIVQRYTQEWEKTITRIGRWVDFDNDYRTMEPWYMETVWWVFKQIWEQGLVYQGEKVVAYSTELSTVLSNFEATSNYKDVQDPAITVLFKLEDENAYLSAWTTTPWTLPSNLALCVNGQAEYVKVLDETRNLALWVARERLDHVLKGQPYRELATCKGDDLVGKTYLPLFSYFSELAAEGAFCVVADDFVSGDSGTGIVHMAPAFGEDDHRIMKSKGITAMPCPLDERGRFTDQVPDLTGQYVKDADKSIIAMLRQQGQLYRHDTLVHSYPFCPRSDTPIIYRAVPSWYIGVEQIRDELVKNNQRIRWVPDHLRDGRMGKWLEGARDWAVSRNRYWGTPLPLWVNDVTGNILCIGSREELQTYSGVWLDDLHRDYVDDIRFSLPEEEGVYQRIDEVFDCWFESGSMPYAQVHYPFENQDSFGAGFPAEFIAEGVDQTRGWFYTLQVISHCLFKQPAFKNVIVNGIVMAEDGKKMSKRLKNYTAPDIIMDTYGADALRLYLLNSGLVKAEEQRFSDSGVQEMVRRMLLPWLNAFKFLNTYCAIDRWQYDASSAGSQNPFDQWILARLQTLKQTVSEQMECYQLYNVVPPLFEFMESLTNWYIRLNRSRFWGEQMTPDKSSAYRTLFIVLDEFGKLMAPFAPFLAEYLYQSMQPLRQQADSSPESVHLCAYPDVDNALTNAALERSVNRLQGIILLGRQKRNQAGIKMKTPLPKLIVLHGDSQVLHDLARFDHYIRTELNVKDVIYSTDEADSVDFYAKPNFPVLGKRFGKSFKQYQALIEALDHQQLYRFQDEGCVTLAGEVFGEQDIQLFRKPKPGSNVVSNASISVDLDCQLTEALIGEGVVREVVGFIQKSRKQSAFKVSDRIEVRFQATPKLKSWLLEHRTFIEQETLALRFEESEAKEFEVETDNVEEHGWQFSIDEHYLSVSLKRVTDSRT</sequence>
<dbReference type="InterPro" id="IPR023586">
    <property type="entry name" value="Ile-tRNA-ligase_type2"/>
</dbReference>
<dbReference type="FunFam" id="3.40.50.620:FF:000023">
    <property type="entry name" value="Isoleucyl-tRNA synthetase,cytoplasmic"/>
    <property type="match status" value="1"/>
</dbReference>
<dbReference type="FunFam" id="3.40.50.620:FF:000133">
    <property type="entry name" value="Isoleucyl-tRNA synthetase, cytoplasmic"/>
    <property type="match status" value="1"/>
</dbReference>
<dbReference type="CDD" id="cd07961">
    <property type="entry name" value="Anticodon_Ia_Ile_ABEc"/>
    <property type="match status" value="1"/>
</dbReference>
<dbReference type="SUPFAM" id="SSF47323">
    <property type="entry name" value="Anticodon-binding domain of a subclass of class I aminoacyl-tRNA synthetases"/>
    <property type="match status" value="1"/>
</dbReference>
<dbReference type="PANTHER" id="PTHR42780">
    <property type="entry name" value="SOLEUCYL-TRNA SYNTHETASE"/>
    <property type="match status" value="1"/>
</dbReference>
<accession>A0A0J1H8Y0</accession>
<dbReference type="InterPro" id="IPR009080">
    <property type="entry name" value="tRNAsynth_Ia_anticodon-bd"/>
</dbReference>
<dbReference type="GO" id="GO:0006428">
    <property type="term" value="P:isoleucyl-tRNA aminoacylation"/>
    <property type="evidence" value="ECO:0007669"/>
    <property type="project" value="UniProtKB-UniRule"/>
</dbReference>
<evidence type="ECO:0000256" key="7">
    <source>
        <dbReference type="ARBA" id="ARBA00048359"/>
    </source>
</evidence>
<dbReference type="PANTHER" id="PTHR42780:SF1">
    <property type="entry name" value="ISOLEUCINE--TRNA LIGASE, CYTOPLASMIC"/>
    <property type="match status" value="1"/>
</dbReference>
<dbReference type="Pfam" id="PF19302">
    <property type="entry name" value="DUF5915"/>
    <property type="match status" value="1"/>
</dbReference>
<evidence type="ECO:0000256" key="2">
    <source>
        <dbReference type="ARBA" id="ARBA00022741"/>
    </source>
</evidence>
<dbReference type="Gene3D" id="3.40.50.620">
    <property type="entry name" value="HUPs"/>
    <property type="match status" value="2"/>
</dbReference>
<dbReference type="Gene3D" id="1.10.730.10">
    <property type="entry name" value="Isoleucyl-tRNA Synthetase, Domain 1"/>
    <property type="match status" value="1"/>
</dbReference>
<evidence type="ECO:0000256" key="4">
    <source>
        <dbReference type="ARBA" id="ARBA00022917"/>
    </source>
</evidence>
<feature type="short sequence motif" description="'HIGH' region" evidence="8">
    <location>
        <begin position="51"/>
        <end position="61"/>
    </location>
</feature>
<evidence type="ECO:0000256" key="3">
    <source>
        <dbReference type="ARBA" id="ARBA00022840"/>
    </source>
</evidence>
<name>A0A0J1H8Y0_9GAMM</name>
<protein>
    <recommendedName>
        <fullName evidence="8">Isoleucine--tRNA ligase</fullName>
        <ecNumber evidence="8">6.1.1.5</ecNumber>
    </recommendedName>
    <alternativeName>
        <fullName evidence="8">Isoleucyl-tRNA synthetase</fullName>
        <shortName evidence="8">IleRS</shortName>
    </alternativeName>
</protein>
<feature type="short sequence motif" description="'KMSKS' region" evidence="8">
    <location>
        <begin position="597"/>
        <end position="601"/>
    </location>
</feature>
<dbReference type="HAMAP" id="MF_02003">
    <property type="entry name" value="Ile_tRNA_synth_type2"/>
    <property type="match status" value="1"/>
</dbReference>
<dbReference type="InterPro" id="IPR033709">
    <property type="entry name" value="Anticodon_Ile_ABEc"/>
</dbReference>